<dbReference type="SMART" id="SM00279">
    <property type="entry name" value="HhH2"/>
    <property type="match status" value="1"/>
</dbReference>
<keyword evidence="9" id="KW-0378">Hydrolase</keyword>
<dbReference type="Proteomes" id="UP000826195">
    <property type="component" value="Unassembled WGS sequence"/>
</dbReference>
<dbReference type="GO" id="GO:0005634">
    <property type="term" value="C:nucleus"/>
    <property type="evidence" value="ECO:0007669"/>
    <property type="project" value="UniProtKB-SubCell"/>
</dbReference>
<organism evidence="17 18">
    <name type="scientific">Cotesia glomerata</name>
    <name type="common">Lepidopteran parasitic wasp</name>
    <name type="synonym">Apanteles glomeratus</name>
    <dbReference type="NCBI Taxonomy" id="32391"/>
    <lineage>
        <taxon>Eukaryota</taxon>
        <taxon>Metazoa</taxon>
        <taxon>Ecdysozoa</taxon>
        <taxon>Arthropoda</taxon>
        <taxon>Hexapoda</taxon>
        <taxon>Insecta</taxon>
        <taxon>Pterygota</taxon>
        <taxon>Neoptera</taxon>
        <taxon>Endopterygota</taxon>
        <taxon>Hymenoptera</taxon>
        <taxon>Apocrita</taxon>
        <taxon>Ichneumonoidea</taxon>
        <taxon>Braconidae</taxon>
        <taxon>Microgastrinae</taxon>
        <taxon>Cotesia</taxon>
    </lineage>
</organism>
<evidence type="ECO:0000256" key="5">
    <source>
        <dbReference type="ARBA" id="ARBA00022722"/>
    </source>
</evidence>
<dbReference type="GO" id="GO:0016788">
    <property type="term" value="F:hydrolase activity, acting on ester bonds"/>
    <property type="evidence" value="ECO:0007669"/>
    <property type="project" value="InterPro"/>
</dbReference>
<feature type="domain" description="XPG N-terminal" evidence="16">
    <location>
        <begin position="1"/>
        <end position="98"/>
    </location>
</feature>
<evidence type="ECO:0000256" key="14">
    <source>
        <dbReference type="SAM" id="MobiDB-lite"/>
    </source>
</evidence>
<proteinExistence type="inferred from homology"/>
<dbReference type="InterPro" id="IPR006086">
    <property type="entry name" value="XPG-I_dom"/>
</dbReference>
<dbReference type="EMBL" id="JAHXZJ010000002">
    <property type="protein sequence ID" value="KAH0564711.1"/>
    <property type="molecule type" value="Genomic_DNA"/>
</dbReference>
<keyword evidence="10" id="KW-0460">Magnesium</keyword>
<dbReference type="PROSITE" id="PS00841">
    <property type="entry name" value="XPG_1"/>
    <property type="match status" value="1"/>
</dbReference>
<feature type="region of interest" description="Disordered" evidence="14">
    <location>
        <begin position="449"/>
        <end position="490"/>
    </location>
</feature>
<dbReference type="SMART" id="SM00484">
    <property type="entry name" value="XPGI"/>
    <property type="match status" value="1"/>
</dbReference>
<keyword evidence="18" id="KW-1185">Reference proteome</keyword>
<evidence type="ECO:0000256" key="11">
    <source>
        <dbReference type="ARBA" id="ARBA00023204"/>
    </source>
</evidence>
<feature type="compositionally biased region" description="Polar residues" evidence="14">
    <location>
        <begin position="133"/>
        <end position="143"/>
    </location>
</feature>
<dbReference type="SUPFAM" id="SSF47807">
    <property type="entry name" value="5' to 3' exonuclease, C-terminal subdomain"/>
    <property type="match status" value="1"/>
</dbReference>
<evidence type="ECO:0000256" key="3">
    <source>
        <dbReference type="ARBA" id="ARBA00005283"/>
    </source>
</evidence>
<feature type="compositionally biased region" description="Acidic residues" evidence="14">
    <location>
        <begin position="1043"/>
        <end position="1055"/>
    </location>
</feature>
<keyword evidence="11" id="KW-0234">DNA repair</keyword>
<dbReference type="CDD" id="cd09868">
    <property type="entry name" value="PIN_XPG_RAD2"/>
    <property type="match status" value="2"/>
</dbReference>
<dbReference type="SMART" id="SM00485">
    <property type="entry name" value="XPGN"/>
    <property type="match status" value="1"/>
</dbReference>
<dbReference type="InterPro" id="IPR006084">
    <property type="entry name" value="XPG/Rad2"/>
</dbReference>
<evidence type="ECO:0000256" key="1">
    <source>
        <dbReference type="ARBA" id="ARBA00001946"/>
    </source>
</evidence>
<dbReference type="GO" id="GO:0004520">
    <property type="term" value="F:DNA endonuclease activity"/>
    <property type="evidence" value="ECO:0007669"/>
    <property type="project" value="TreeGrafter"/>
</dbReference>
<name>A0AAV7J4G0_COTGL</name>
<evidence type="ECO:0000313" key="18">
    <source>
        <dbReference type="Proteomes" id="UP000826195"/>
    </source>
</evidence>
<feature type="region of interest" description="Disordered" evidence="14">
    <location>
        <begin position="1123"/>
        <end position="1159"/>
    </location>
</feature>
<feature type="coiled-coil region" evidence="13">
    <location>
        <begin position="724"/>
        <end position="782"/>
    </location>
</feature>
<dbReference type="InterPro" id="IPR006085">
    <property type="entry name" value="XPG_DNA_repair_N"/>
</dbReference>
<dbReference type="InterPro" id="IPR019974">
    <property type="entry name" value="XPG_CS"/>
</dbReference>
<accession>A0AAV7J4G0</accession>
<reference evidence="17 18" key="1">
    <citation type="journal article" date="2021" name="J. Hered.">
        <title>A chromosome-level genome assembly of the parasitoid wasp, Cotesia glomerata (Hymenoptera: Braconidae).</title>
        <authorList>
            <person name="Pinto B.J."/>
            <person name="Weis J.J."/>
            <person name="Gamble T."/>
            <person name="Ode P.J."/>
            <person name="Paul R."/>
            <person name="Zaspel J.M."/>
        </authorList>
    </citation>
    <scope>NUCLEOTIDE SEQUENCE [LARGE SCALE GENOMIC DNA]</scope>
    <source>
        <strain evidence="17">CgM1</strain>
    </source>
</reference>
<feature type="compositionally biased region" description="Basic and acidic residues" evidence="14">
    <location>
        <begin position="157"/>
        <end position="169"/>
    </location>
</feature>
<evidence type="ECO:0000256" key="9">
    <source>
        <dbReference type="ARBA" id="ARBA00022801"/>
    </source>
</evidence>
<comment type="caution">
    <text evidence="17">The sequence shown here is derived from an EMBL/GenBank/DDBJ whole genome shotgun (WGS) entry which is preliminary data.</text>
</comment>
<dbReference type="Pfam" id="PF00867">
    <property type="entry name" value="XPG_I"/>
    <property type="match status" value="1"/>
</dbReference>
<gene>
    <name evidence="17" type="ORF">KQX54_013545</name>
</gene>
<evidence type="ECO:0000256" key="4">
    <source>
        <dbReference type="ARBA" id="ARBA00022553"/>
    </source>
</evidence>
<dbReference type="Gene3D" id="3.40.50.1010">
    <property type="entry name" value="5'-nuclease"/>
    <property type="match status" value="2"/>
</dbReference>
<keyword evidence="13" id="KW-0175">Coiled coil</keyword>
<dbReference type="PANTHER" id="PTHR16171">
    <property type="entry name" value="DNA REPAIR PROTEIN COMPLEMENTING XP-G CELLS-RELATED"/>
    <property type="match status" value="1"/>
</dbReference>
<dbReference type="PRINTS" id="PR00066">
    <property type="entry name" value="XRODRMPGMNTG"/>
</dbReference>
<evidence type="ECO:0000259" key="16">
    <source>
        <dbReference type="SMART" id="SM00485"/>
    </source>
</evidence>
<feature type="region of interest" description="Disordered" evidence="14">
    <location>
        <begin position="124"/>
        <end position="143"/>
    </location>
</feature>
<keyword evidence="12" id="KW-0539">Nucleus</keyword>
<dbReference type="PRINTS" id="PR00853">
    <property type="entry name" value="XPGRADSUPER"/>
</dbReference>
<keyword evidence="5" id="KW-0540">Nuclease</keyword>
<evidence type="ECO:0000256" key="10">
    <source>
        <dbReference type="ARBA" id="ARBA00022842"/>
    </source>
</evidence>
<evidence type="ECO:0000256" key="8">
    <source>
        <dbReference type="ARBA" id="ARBA00022763"/>
    </source>
</evidence>
<evidence type="ECO:0000259" key="15">
    <source>
        <dbReference type="SMART" id="SM00484"/>
    </source>
</evidence>
<feature type="region of interest" description="Disordered" evidence="14">
    <location>
        <begin position="1043"/>
        <end position="1064"/>
    </location>
</feature>
<evidence type="ECO:0000256" key="2">
    <source>
        <dbReference type="ARBA" id="ARBA00004123"/>
    </source>
</evidence>
<evidence type="ECO:0008006" key="19">
    <source>
        <dbReference type="Google" id="ProtNLM"/>
    </source>
</evidence>
<feature type="compositionally biased region" description="Polar residues" evidence="14">
    <location>
        <begin position="317"/>
        <end position="335"/>
    </location>
</feature>
<dbReference type="InterPro" id="IPR001044">
    <property type="entry name" value="XPG/Rad2_eukaryotes"/>
</dbReference>
<sequence>MGVTGLWRLIEKSGKPVPLETLEGKILAIDISIWIHQALQGYQDRRGHAVPNAHLLLLFKRICKLLHYRIKPVFVFDGGVPLLKKNTIAARKKHKALAAGKAEKVKNDLLQNLMKVSLVKAVTSKSNNDDQEQSQGSSRQIKQVDNMFKLPDLPDNLSDHESSDEESGRRLSPRKQARWKGNIHHVDINNDDFRALPADVRYDILTDLKDTRKQNSWGRFKEMPQDSQLFSSYQMKRLLKRRKVQESLEIAEKEMGGKTLTLDELEKLLKDQGVDTKGRDDTAFRIASNSTTRLVYVNDLKALKSSQEAIDAKAVDKSQSADSKLSVSSEFSQTSDDSKLSALSEPGCSQTNLSDDDSKLSLINEPDCSQMNSEDLNLPVDKNLEVLNDIDAYDLEDDWEEEIAINEKPVESPAVKKYFGKPANPVLAYMQAQWGLSHEKILEFLEHRDKNNSPDLNKSTNENKRKKSGNNLFFGGRKKSRTDSESSFESVKIEEVSTSEVIVEENTLVSDDKVETISSSSDSDDFVEVQDVPIPQIKAEKKLEVTVKPVDLLDEEEDMFADVFKDEAVKTNQKDVLKNEIVKTNKKTDDEDIFADVFNNEVQNESSDSSTSKLDTIDLDSSTDTSLVIKLPAQVTPLKRKSVDSKTVDQLKPGVINLEIEDKEIAHKTPEKLIAQITEEEINTSENIEIKNVPELVTTNKEAELLKEIEVQEPSEEIVVKKKSNKVEQIISGLENTKEELINKMNKREELSEMKSQLENENQELRSEIGKLERQSLEVTDQMRCDAQDLLRLFGIPYLVAPQEAEAQCAYLEILNLTDGTITDDSDIWLFGGRCVYKDFFNNQKEVYEYRSKDIEHHFKLTRKQMIQLAFLVGSDYTIGLTGVGTVTAMEIIANFPSEGDDILRGLMNFSAWLRGGTLRTEPGRTVLRNKLKNVTVDQGFPSQAVAQAYLFPTVDESKEAFSWSKPNLVLLQDYTREKFGWSRLKFEETMAPVMKRLLDNKSQKNIMAYFKVSTVPKSIEEKLSKRVQKAVRKIGAQDADDEDLVEEADQETNEEQGVKKRRTYKKKTKIPELLDPAKGSVDGETKEERIKRIKEQEKMQEVIPQREKDKAEALEKKLKAIEVFRKSRAGPGNSGKKSLRKKRTIKKDAELSESGDSD</sequence>
<dbReference type="AlphaFoldDB" id="A0AAV7J4G0"/>
<dbReference type="InterPro" id="IPR008918">
    <property type="entry name" value="HhH2"/>
</dbReference>
<keyword evidence="8" id="KW-0227">DNA damage</keyword>
<dbReference type="PROSITE" id="PS00842">
    <property type="entry name" value="XPG_2"/>
    <property type="match status" value="1"/>
</dbReference>
<dbReference type="SUPFAM" id="SSF88723">
    <property type="entry name" value="PIN domain-like"/>
    <property type="match status" value="1"/>
</dbReference>
<evidence type="ECO:0000256" key="13">
    <source>
        <dbReference type="SAM" id="Coils"/>
    </source>
</evidence>
<feature type="region of interest" description="Disordered" evidence="14">
    <location>
        <begin position="152"/>
        <end position="177"/>
    </location>
</feature>
<dbReference type="InterPro" id="IPR029060">
    <property type="entry name" value="PIN-like_dom_sf"/>
</dbReference>
<evidence type="ECO:0000256" key="12">
    <source>
        <dbReference type="ARBA" id="ARBA00023242"/>
    </source>
</evidence>
<keyword evidence="7" id="KW-0255">Endonuclease</keyword>
<dbReference type="GO" id="GO:0003697">
    <property type="term" value="F:single-stranded DNA binding"/>
    <property type="evidence" value="ECO:0007669"/>
    <property type="project" value="InterPro"/>
</dbReference>
<keyword evidence="6" id="KW-0479">Metal-binding</keyword>
<feature type="region of interest" description="Disordered" evidence="14">
    <location>
        <begin position="314"/>
        <end position="359"/>
    </location>
</feature>
<dbReference type="Gene3D" id="1.10.150.20">
    <property type="entry name" value="5' to 3' exonuclease, C-terminal subdomain"/>
    <property type="match status" value="1"/>
</dbReference>
<comment type="cofactor">
    <cofactor evidence="1">
        <name>Mg(2+)</name>
        <dbReference type="ChEBI" id="CHEBI:18420"/>
    </cofactor>
</comment>
<comment type="subcellular location">
    <subcellularLocation>
        <location evidence="2">Nucleus</location>
    </subcellularLocation>
</comment>
<dbReference type="GO" id="GO:0046872">
    <property type="term" value="F:metal ion binding"/>
    <property type="evidence" value="ECO:0007669"/>
    <property type="project" value="UniProtKB-KW"/>
</dbReference>
<keyword evidence="4" id="KW-0597">Phosphoprotein</keyword>
<dbReference type="InterPro" id="IPR036279">
    <property type="entry name" value="5-3_exonuclease_C_sf"/>
</dbReference>
<dbReference type="Pfam" id="PF00752">
    <property type="entry name" value="XPG_N"/>
    <property type="match status" value="1"/>
</dbReference>
<comment type="similarity">
    <text evidence="3">Belongs to the XPG/RAD2 endonuclease family. XPG subfamily.</text>
</comment>
<dbReference type="GO" id="GO:0006289">
    <property type="term" value="P:nucleotide-excision repair"/>
    <property type="evidence" value="ECO:0007669"/>
    <property type="project" value="InterPro"/>
</dbReference>
<protein>
    <recommendedName>
        <fullName evidence="19">DNA repair protein complementing XP-G cells homolog</fullName>
    </recommendedName>
</protein>
<dbReference type="PANTHER" id="PTHR16171:SF7">
    <property type="entry name" value="DNA REPAIR PROTEIN RAD2"/>
    <property type="match status" value="1"/>
</dbReference>
<evidence type="ECO:0000313" key="17">
    <source>
        <dbReference type="EMBL" id="KAH0564711.1"/>
    </source>
</evidence>
<evidence type="ECO:0000256" key="7">
    <source>
        <dbReference type="ARBA" id="ARBA00022759"/>
    </source>
</evidence>
<feature type="domain" description="XPG-I" evidence="15">
    <location>
        <begin position="792"/>
        <end position="861"/>
    </location>
</feature>
<evidence type="ECO:0000256" key="6">
    <source>
        <dbReference type="ARBA" id="ARBA00022723"/>
    </source>
</evidence>